<dbReference type="PANTHER" id="PTHR43035:SF1">
    <property type="entry name" value="FATTY ACID REPRESSION MUTANT PROTEIN 2-RELATED"/>
    <property type="match status" value="1"/>
</dbReference>
<dbReference type="PANTHER" id="PTHR43035">
    <property type="entry name" value="FATTY ACID REPRESSION MUTANT PROTEIN 2-RELATED"/>
    <property type="match status" value="1"/>
</dbReference>
<sequence>MTGTFRNSATATLGGTMSAFVSAISARRSQYALSDAAALSDAEIVDLVRSVAGEVPSAFNSQPQRVIVLFGAEHHRLWTIVHDALRAVVKDDTAFAATEQKIAGFDAARGTVLYFDDTTVTMNLQEQFPSYAANFPVWAQQANGMLQFAVWSALAEAGIGANLQHYNPLIDDAVREAFGIPENWKLVAQMPFGEVTAPAGPREHMPLDEQVQVRGL</sequence>
<feature type="region of interest" description="Disordered" evidence="1">
    <location>
        <begin position="197"/>
        <end position="216"/>
    </location>
</feature>
<reference evidence="3 4" key="1">
    <citation type="submission" date="2022-09" db="EMBL/GenBank/DDBJ databases">
        <title>Genome sequencing of four strains from tibetan pig.</title>
        <authorList>
            <person name="Feng J."/>
        </authorList>
    </citation>
    <scope>NUCLEOTIDE SEQUENCE [LARGE SCALE GENOMIC DNA]</scope>
    <source>
        <strain evidence="3 4">11-1-1</strain>
    </source>
</reference>
<comment type="caution">
    <text evidence="3">The sequence shown here is derived from an EMBL/GenBank/DDBJ whole genome shotgun (WGS) entry which is preliminary data.</text>
</comment>
<accession>A0ABW8KNZ2</accession>
<dbReference type="Gene3D" id="3.40.109.10">
    <property type="entry name" value="NADH Oxidase"/>
    <property type="match status" value="1"/>
</dbReference>
<evidence type="ECO:0000259" key="2">
    <source>
        <dbReference type="Pfam" id="PF00881"/>
    </source>
</evidence>
<dbReference type="InterPro" id="IPR033877">
    <property type="entry name" value="Frm2/Hbn1"/>
</dbReference>
<dbReference type="InterPro" id="IPR000415">
    <property type="entry name" value="Nitroreductase-like"/>
</dbReference>
<keyword evidence="4" id="KW-1185">Reference proteome</keyword>
<proteinExistence type="predicted"/>
<evidence type="ECO:0000256" key="1">
    <source>
        <dbReference type="SAM" id="MobiDB-lite"/>
    </source>
</evidence>
<evidence type="ECO:0000313" key="4">
    <source>
        <dbReference type="Proteomes" id="UP001620273"/>
    </source>
</evidence>
<name>A0ABW8KNZ2_9BIFI</name>
<dbReference type="Pfam" id="PF00881">
    <property type="entry name" value="Nitroreductase"/>
    <property type="match status" value="1"/>
</dbReference>
<feature type="domain" description="Nitroreductase" evidence="2">
    <location>
        <begin position="24"/>
        <end position="193"/>
    </location>
</feature>
<dbReference type="SUPFAM" id="SSF55469">
    <property type="entry name" value="FMN-dependent nitroreductase-like"/>
    <property type="match status" value="1"/>
</dbReference>
<organism evidence="3 4">
    <name type="scientific">Bifidobacterium thermacidophilum</name>
    <dbReference type="NCBI Taxonomy" id="246618"/>
    <lineage>
        <taxon>Bacteria</taxon>
        <taxon>Bacillati</taxon>
        <taxon>Actinomycetota</taxon>
        <taxon>Actinomycetes</taxon>
        <taxon>Bifidobacteriales</taxon>
        <taxon>Bifidobacteriaceae</taxon>
        <taxon>Bifidobacterium</taxon>
    </lineage>
</organism>
<protein>
    <submittedName>
        <fullName evidence="3">Nitroreductase family protein</fullName>
    </submittedName>
</protein>
<dbReference type="CDD" id="cd02140">
    <property type="entry name" value="Frm2-like"/>
    <property type="match status" value="1"/>
</dbReference>
<dbReference type="EMBL" id="JAOQBW010000003">
    <property type="protein sequence ID" value="MFK3576275.1"/>
    <property type="molecule type" value="Genomic_DNA"/>
</dbReference>
<dbReference type="Proteomes" id="UP001620273">
    <property type="component" value="Unassembled WGS sequence"/>
</dbReference>
<dbReference type="RefSeq" id="WP_404440817.1">
    <property type="nucleotide sequence ID" value="NZ_JAOQBW010000003.1"/>
</dbReference>
<gene>
    <name evidence="3" type="ORF">OCH74_05295</name>
</gene>
<evidence type="ECO:0000313" key="3">
    <source>
        <dbReference type="EMBL" id="MFK3576275.1"/>
    </source>
</evidence>
<dbReference type="InterPro" id="IPR029479">
    <property type="entry name" value="Nitroreductase"/>
</dbReference>